<proteinExistence type="predicted"/>
<dbReference type="Proteomes" id="UP000824540">
    <property type="component" value="Unassembled WGS sequence"/>
</dbReference>
<dbReference type="AlphaFoldDB" id="A0A8T2NJU2"/>
<comment type="caution">
    <text evidence="2">The sequence shown here is derived from an EMBL/GenBank/DDBJ whole genome shotgun (WGS) entry which is preliminary data.</text>
</comment>
<reference evidence="2" key="1">
    <citation type="thesis" date="2021" institute="BYU ScholarsArchive" country="Provo, UT, USA">
        <title>Applications of and Algorithms for Genome Assembly and Genomic Analyses with an Emphasis on Marine Teleosts.</title>
        <authorList>
            <person name="Pickett B.D."/>
        </authorList>
    </citation>
    <scope>NUCLEOTIDE SEQUENCE</scope>
    <source>
        <strain evidence="2">HI-2016</strain>
    </source>
</reference>
<sequence length="157" mass="16506">MGERTSAGIALHLVSGLAVGAAQGGHQVEHGVLGGLAEQGQQHGHAEAGRTFPLRSEAADRGKAGGILTAWTGEAMSTCTQTPGQSKPRWEPMKRPAQELWAFSRGELAEVELGAVDQGVRQIPAAAPGAHARRLPLLTVGHHRRVILPRGDPLETQ</sequence>
<dbReference type="EMBL" id="JAFBMS010000041">
    <property type="protein sequence ID" value="KAG9340655.1"/>
    <property type="molecule type" value="Genomic_DNA"/>
</dbReference>
<keyword evidence="3" id="KW-1185">Reference proteome</keyword>
<protein>
    <submittedName>
        <fullName evidence="2">Uncharacterized protein</fullName>
    </submittedName>
</protein>
<evidence type="ECO:0000256" key="1">
    <source>
        <dbReference type="SAM" id="SignalP"/>
    </source>
</evidence>
<name>A0A8T2NJU2_9TELE</name>
<keyword evidence="1" id="KW-0732">Signal</keyword>
<evidence type="ECO:0000313" key="3">
    <source>
        <dbReference type="Proteomes" id="UP000824540"/>
    </source>
</evidence>
<feature type="signal peptide" evidence="1">
    <location>
        <begin position="1"/>
        <end position="22"/>
    </location>
</feature>
<gene>
    <name evidence="2" type="ORF">JZ751_021211</name>
</gene>
<accession>A0A8T2NJU2</accession>
<evidence type="ECO:0000313" key="2">
    <source>
        <dbReference type="EMBL" id="KAG9340655.1"/>
    </source>
</evidence>
<organism evidence="2 3">
    <name type="scientific">Albula glossodonta</name>
    <name type="common">roundjaw bonefish</name>
    <dbReference type="NCBI Taxonomy" id="121402"/>
    <lineage>
        <taxon>Eukaryota</taxon>
        <taxon>Metazoa</taxon>
        <taxon>Chordata</taxon>
        <taxon>Craniata</taxon>
        <taxon>Vertebrata</taxon>
        <taxon>Euteleostomi</taxon>
        <taxon>Actinopterygii</taxon>
        <taxon>Neopterygii</taxon>
        <taxon>Teleostei</taxon>
        <taxon>Albuliformes</taxon>
        <taxon>Albulidae</taxon>
        <taxon>Albula</taxon>
    </lineage>
</organism>
<feature type="chain" id="PRO_5035839779" evidence="1">
    <location>
        <begin position="23"/>
        <end position="157"/>
    </location>
</feature>